<evidence type="ECO:0000256" key="1">
    <source>
        <dbReference type="SAM" id="SignalP"/>
    </source>
</evidence>
<dbReference type="EMBL" id="JBFXLQ010000037">
    <property type="protein sequence ID" value="KAL2864756.1"/>
    <property type="molecule type" value="Genomic_DNA"/>
</dbReference>
<dbReference type="PANTHER" id="PTHR37490">
    <property type="entry name" value="EXPRESSED PROTEIN"/>
    <property type="match status" value="1"/>
</dbReference>
<organism evidence="2 3">
    <name type="scientific">Aspergillus lucknowensis</name>
    <dbReference type="NCBI Taxonomy" id="176173"/>
    <lineage>
        <taxon>Eukaryota</taxon>
        <taxon>Fungi</taxon>
        <taxon>Dikarya</taxon>
        <taxon>Ascomycota</taxon>
        <taxon>Pezizomycotina</taxon>
        <taxon>Eurotiomycetes</taxon>
        <taxon>Eurotiomycetidae</taxon>
        <taxon>Eurotiales</taxon>
        <taxon>Aspergillaceae</taxon>
        <taxon>Aspergillus</taxon>
        <taxon>Aspergillus subgen. Nidulantes</taxon>
    </lineage>
</organism>
<accession>A0ABR4LJP0</accession>
<evidence type="ECO:0000313" key="3">
    <source>
        <dbReference type="Proteomes" id="UP001610432"/>
    </source>
</evidence>
<protein>
    <submittedName>
        <fullName evidence="2">Uncharacterized protein</fullName>
    </submittedName>
</protein>
<feature type="chain" id="PRO_5046069202" evidence="1">
    <location>
        <begin position="25"/>
        <end position="311"/>
    </location>
</feature>
<dbReference type="Proteomes" id="UP001610432">
    <property type="component" value="Unassembled WGS sequence"/>
</dbReference>
<keyword evidence="3" id="KW-1185">Reference proteome</keyword>
<reference evidence="2 3" key="1">
    <citation type="submission" date="2024-07" db="EMBL/GenBank/DDBJ databases">
        <title>Section-level genome sequencing and comparative genomics of Aspergillus sections Usti and Cavernicolus.</title>
        <authorList>
            <consortium name="Lawrence Berkeley National Laboratory"/>
            <person name="Nybo J.L."/>
            <person name="Vesth T.C."/>
            <person name="Theobald S."/>
            <person name="Frisvad J.C."/>
            <person name="Larsen T.O."/>
            <person name="Kjaerboelling I."/>
            <person name="Rothschild-Mancinelli K."/>
            <person name="Lyhne E.K."/>
            <person name="Kogle M.E."/>
            <person name="Barry K."/>
            <person name="Clum A."/>
            <person name="Na H."/>
            <person name="Ledsgaard L."/>
            <person name="Lin J."/>
            <person name="Lipzen A."/>
            <person name="Kuo A."/>
            <person name="Riley R."/>
            <person name="Mondo S."/>
            <person name="Labutti K."/>
            <person name="Haridas S."/>
            <person name="Pangalinan J."/>
            <person name="Salamov A.A."/>
            <person name="Simmons B.A."/>
            <person name="Magnuson J.K."/>
            <person name="Chen J."/>
            <person name="Drula E."/>
            <person name="Henrissat B."/>
            <person name="Wiebenga A."/>
            <person name="Lubbers R.J."/>
            <person name="Gomes A.C."/>
            <person name="Macurrencykelacurrency M.R."/>
            <person name="Stajich J."/>
            <person name="Grigoriev I.V."/>
            <person name="Mortensen U.H."/>
            <person name="De Vries R.P."/>
            <person name="Baker S.E."/>
            <person name="Andersen M.R."/>
        </authorList>
    </citation>
    <scope>NUCLEOTIDE SEQUENCE [LARGE SCALE GENOMIC DNA]</scope>
    <source>
        <strain evidence="2 3">CBS 449.75</strain>
    </source>
</reference>
<proteinExistence type="predicted"/>
<evidence type="ECO:0000313" key="2">
    <source>
        <dbReference type="EMBL" id="KAL2864756.1"/>
    </source>
</evidence>
<keyword evidence="1" id="KW-0732">Signal</keyword>
<feature type="signal peptide" evidence="1">
    <location>
        <begin position="1"/>
        <end position="24"/>
    </location>
</feature>
<dbReference type="GeneID" id="98149601"/>
<dbReference type="RefSeq" id="XP_070883735.1">
    <property type="nucleotide sequence ID" value="XM_071034529.1"/>
</dbReference>
<sequence length="311" mass="35768">MKNNSRIVLCFSLILLIPLYFLKAKLADLSDQYHAGTYLIDWLSSNEPQRHRWAAYKGHEQDKVIVMARLEEEPVQWVQEELPDWRRAIYIVNPSKATAADDNQLKTPINKGHESMAYLTYLIDHYDRLPSTIAFIHAHRSGFLRAWHVDAPLHDNVAALQSLQLDFVQRNGYVNLRCNWNPGCKSKHRYNGHVTEQVWTDIFEGTSTPPLNATAVNTAKTVGDNTYPQKFLRFPSEVGAACCAQFAISRDQARQRPREDYIKIRQWVIDTDLSDAASGRVMEYLWHVIFGKDAVYCPDAEVCYCQVYGQC</sequence>
<dbReference type="Pfam" id="PF11913">
    <property type="entry name" value="DUF3431"/>
    <property type="match status" value="1"/>
</dbReference>
<comment type="caution">
    <text evidence="2">The sequence shown here is derived from an EMBL/GenBank/DDBJ whole genome shotgun (WGS) entry which is preliminary data.</text>
</comment>
<name>A0ABR4LJP0_9EURO</name>
<dbReference type="PANTHER" id="PTHR37490:SF3">
    <property type="entry name" value="DUF3431 DOMAIN CONTAINING PROTEIN"/>
    <property type="match status" value="1"/>
</dbReference>
<gene>
    <name evidence="2" type="ORF">BJX67DRAFT_389669</name>
</gene>
<dbReference type="InterPro" id="IPR021838">
    <property type="entry name" value="DUF3431"/>
</dbReference>